<protein>
    <submittedName>
        <fullName evidence="10">Uncharacterized protein</fullName>
    </submittedName>
</protein>
<dbReference type="InterPro" id="IPR041118">
    <property type="entry name" value="Rx_N"/>
</dbReference>
<organism evidence="10 11">
    <name type="scientific">Sorghum bicolor</name>
    <name type="common">Sorghum</name>
    <name type="synonym">Sorghum vulgare</name>
    <dbReference type="NCBI Taxonomy" id="4558"/>
    <lineage>
        <taxon>Eukaryota</taxon>
        <taxon>Viridiplantae</taxon>
        <taxon>Streptophyta</taxon>
        <taxon>Embryophyta</taxon>
        <taxon>Tracheophyta</taxon>
        <taxon>Spermatophyta</taxon>
        <taxon>Magnoliopsida</taxon>
        <taxon>Liliopsida</taxon>
        <taxon>Poales</taxon>
        <taxon>Poaceae</taxon>
        <taxon>PACMAD clade</taxon>
        <taxon>Panicoideae</taxon>
        <taxon>Andropogonodae</taxon>
        <taxon>Andropogoneae</taxon>
        <taxon>Sorghinae</taxon>
        <taxon>Sorghum</taxon>
    </lineage>
</organism>
<dbReference type="Gene3D" id="3.80.10.10">
    <property type="entry name" value="Ribonuclease Inhibitor"/>
    <property type="match status" value="1"/>
</dbReference>
<evidence type="ECO:0000256" key="3">
    <source>
        <dbReference type="ARBA" id="ARBA00022737"/>
    </source>
</evidence>
<evidence type="ECO:0000256" key="4">
    <source>
        <dbReference type="ARBA" id="ARBA00022741"/>
    </source>
</evidence>
<dbReference type="eggNOG" id="KOG4658">
    <property type="taxonomic scope" value="Eukaryota"/>
</dbReference>
<dbReference type="PANTHER" id="PTHR23155:SF906">
    <property type="entry name" value="OS08G0205100 PROTEIN"/>
    <property type="match status" value="1"/>
</dbReference>
<dbReference type="InterPro" id="IPR044974">
    <property type="entry name" value="Disease_R_plants"/>
</dbReference>
<dbReference type="InterPro" id="IPR042197">
    <property type="entry name" value="Apaf_helical"/>
</dbReference>
<reference evidence="11" key="2">
    <citation type="journal article" date="2018" name="Plant J.">
        <title>The Sorghum bicolor reference genome: improved assembly, gene annotations, a transcriptome atlas, and signatures of genome organization.</title>
        <authorList>
            <person name="McCormick R.F."/>
            <person name="Truong S.K."/>
            <person name="Sreedasyam A."/>
            <person name="Jenkins J."/>
            <person name="Shu S."/>
            <person name="Sims D."/>
            <person name="Kennedy M."/>
            <person name="Amirebrahimi M."/>
            <person name="Weers B.D."/>
            <person name="McKinley B."/>
            <person name="Mattison A."/>
            <person name="Morishige D.T."/>
            <person name="Grimwood J."/>
            <person name="Schmutz J."/>
            <person name="Mullet J.E."/>
        </authorList>
    </citation>
    <scope>NUCLEOTIDE SEQUENCE [LARGE SCALE GENOMIC DNA]</scope>
    <source>
        <strain evidence="11">cv. BTx623</strain>
    </source>
</reference>
<dbReference type="InterPro" id="IPR038005">
    <property type="entry name" value="RX-like_CC"/>
</dbReference>
<evidence type="ECO:0000259" key="8">
    <source>
        <dbReference type="Pfam" id="PF18052"/>
    </source>
</evidence>
<dbReference type="InterPro" id="IPR027417">
    <property type="entry name" value="P-loop_NTPase"/>
</dbReference>
<dbReference type="CDD" id="cd14798">
    <property type="entry name" value="RX-CC_like"/>
    <property type="match status" value="1"/>
</dbReference>
<evidence type="ECO:0000313" key="11">
    <source>
        <dbReference type="Proteomes" id="UP000000768"/>
    </source>
</evidence>
<dbReference type="InterPro" id="IPR032675">
    <property type="entry name" value="LRR_dom_sf"/>
</dbReference>
<dbReference type="AlphaFoldDB" id="A0A1Z5R684"/>
<keyword evidence="3" id="KW-0677">Repeat</keyword>
<proteinExistence type="inferred from homology"/>
<dbReference type="Gene3D" id="1.20.5.4130">
    <property type="match status" value="1"/>
</dbReference>
<keyword evidence="5" id="KW-0611">Plant defense</keyword>
<sequence>MAEVKLLVSASMGVMNSLLGKLATIMGKEYAKLKGVRKEVKFLNDELSTMGALLEDLAYKEGMDNQTKQWRNKVREMSYDIEDCLDDFMHRVGGSNEGEGLLRCLRTIRARHQLANQIQDLKTHVQEASERRIRYKLDGCASRSSNVVVDPRITALQVINLLTKQVDDVPVQDLRVVSIVGFGGLGKTTLAKEVYDKLRPSFGCKAFVSVSQRPEMKMLLKNLVKEISGQGVHTYEPKEIIDNLRTYLKDKRYLVVVDDLWDASSWEIVKCAFPESHSGSKVLITTRNESVAVACCNFHREFVYRMRPLNDNDSKQLFYSRVFGLGNACSQPFEEPSEKILQKCGGLPLAIISIASLLASQSNTSSLDQWNYVLKSLSSDLRSNPTLEGMRQILNLSYTHLPHHIKTCLLYIGMYPEDHQIEKDHLVRQCVAEESYFNELVNRSMIIQFEKLNGWMKSTICYKVHDMILDLIVSKAAEENFLAVVQNLQTITTRQPYNTRRLSLQLIDESVLDKRAPGANLPHVRSLFTFGLSLQSLQLLELKFIRVLFVCNADILDLTPIGKMFQLRYLYVESKPGSSIIQLPSQMCGLHRLESLMIHGKLSHLPWDIIRLPSLSYLKLPVGTIYPDGISNMKSLRTIHSFDPSKQSLDNVRALGELLNLIELDLYITDYSFANKEAHLKALFYSIEKLVSCNLKRLNGLTLHNLTVYYAACRPLSFSAGCVLEQLNLQIRLPRLPPWVRHLSTLVTMDINLGWLCNDAIAVLAGLPVLARLRVWADRVPVQGIIFSGSTAEAMPKVETLSFRLDVQQVQTCGVVGLHGIEHLPHLKKVYINLCDGRYPYCRNPNREELVGIVRPVVSSFFEQHHPEGTTIQKNLIHNSILFS</sequence>
<evidence type="ECO:0000259" key="7">
    <source>
        <dbReference type="Pfam" id="PF00931"/>
    </source>
</evidence>
<dbReference type="Gramene" id="OQU78886">
    <property type="protein sequence ID" value="OQU78886"/>
    <property type="gene ID" value="SORBI_3008G067700"/>
</dbReference>
<keyword evidence="11" id="KW-1185">Reference proteome</keyword>
<reference evidence="10 11" key="1">
    <citation type="journal article" date="2009" name="Nature">
        <title>The Sorghum bicolor genome and the diversification of grasses.</title>
        <authorList>
            <person name="Paterson A.H."/>
            <person name="Bowers J.E."/>
            <person name="Bruggmann R."/>
            <person name="Dubchak I."/>
            <person name="Grimwood J."/>
            <person name="Gundlach H."/>
            <person name="Haberer G."/>
            <person name="Hellsten U."/>
            <person name="Mitros T."/>
            <person name="Poliakov A."/>
            <person name="Schmutz J."/>
            <person name="Spannagl M."/>
            <person name="Tang H."/>
            <person name="Wang X."/>
            <person name="Wicker T."/>
            <person name="Bharti A.K."/>
            <person name="Chapman J."/>
            <person name="Feltus F.A."/>
            <person name="Gowik U."/>
            <person name="Grigoriev I.V."/>
            <person name="Lyons E."/>
            <person name="Maher C.A."/>
            <person name="Martis M."/>
            <person name="Narechania A."/>
            <person name="Otillar R.P."/>
            <person name="Penning B.W."/>
            <person name="Salamov A.A."/>
            <person name="Wang Y."/>
            <person name="Zhang L."/>
            <person name="Carpita N.C."/>
            <person name="Freeling M."/>
            <person name="Gingle A.R."/>
            <person name="Hash C.T."/>
            <person name="Keller B."/>
            <person name="Klein P."/>
            <person name="Kresovich S."/>
            <person name="McCann M.C."/>
            <person name="Ming R."/>
            <person name="Peterson D.G."/>
            <person name="Mehboob-ur-Rahman"/>
            <person name="Ware D."/>
            <person name="Westhoff P."/>
            <person name="Mayer K.F."/>
            <person name="Messing J."/>
            <person name="Rokhsar D.S."/>
        </authorList>
    </citation>
    <scope>NUCLEOTIDE SEQUENCE [LARGE SCALE GENOMIC DNA]</scope>
    <source>
        <strain evidence="11">cv. BTx623</strain>
    </source>
</reference>
<feature type="domain" description="NB-ARC" evidence="7">
    <location>
        <begin position="172"/>
        <end position="323"/>
    </location>
</feature>
<dbReference type="GO" id="GO:0043531">
    <property type="term" value="F:ADP binding"/>
    <property type="evidence" value="ECO:0007669"/>
    <property type="project" value="InterPro"/>
</dbReference>
<keyword evidence="6" id="KW-0175">Coiled coil</keyword>
<dbReference type="FunFam" id="3.40.50.300:FF:001091">
    <property type="entry name" value="Probable disease resistance protein At1g61300"/>
    <property type="match status" value="1"/>
</dbReference>
<dbReference type="Pfam" id="PF23598">
    <property type="entry name" value="LRR_14"/>
    <property type="match status" value="1"/>
</dbReference>
<evidence type="ECO:0000313" key="10">
    <source>
        <dbReference type="EMBL" id="OQU78886.1"/>
    </source>
</evidence>
<accession>A0A1Z5R684</accession>
<dbReference type="PANTHER" id="PTHR23155">
    <property type="entry name" value="DISEASE RESISTANCE PROTEIN RP"/>
    <property type="match status" value="1"/>
</dbReference>
<dbReference type="Pfam" id="PF18052">
    <property type="entry name" value="Rx_N"/>
    <property type="match status" value="1"/>
</dbReference>
<evidence type="ECO:0000256" key="6">
    <source>
        <dbReference type="ARBA" id="ARBA00023054"/>
    </source>
</evidence>
<evidence type="ECO:0000259" key="9">
    <source>
        <dbReference type="Pfam" id="PF23598"/>
    </source>
</evidence>
<dbReference type="Gene3D" id="3.40.50.300">
    <property type="entry name" value="P-loop containing nucleotide triphosphate hydrolases"/>
    <property type="match status" value="1"/>
</dbReference>
<dbReference type="Pfam" id="PF00931">
    <property type="entry name" value="NB-ARC"/>
    <property type="match status" value="1"/>
</dbReference>
<dbReference type="GO" id="GO:0051707">
    <property type="term" value="P:response to other organism"/>
    <property type="evidence" value="ECO:0007669"/>
    <property type="project" value="UniProtKB-ARBA"/>
</dbReference>
<feature type="domain" description="Disease resistance R13L4/SHOC-2-like LRR" evidence="9">
    <location>
        <begin position="523"/>
        <end position="835"/>
    </location>
</feature>
<name>A0A1Z5R684_SORBI</name>
<feature type="domain" description="Disease resistance N-terminal" evidence="8">
    <location>
        <begin position="14"/>
        <end position="96"/>
    </location>
</feature>
<dbReference type="OMA" id="NTERIYH"/>
<keyword evidence="4" id="KW-0547">Nucleotide-binding</keyword>
<dbReference type="EMBL" id="CM000767">
    <property type="protein sequence ID" value="OQU78886.1"/>
    <property type="molecule type" value="Genomic_DNA"/>
</dbReference>
<dbReference type="Gene3D" id="1.10.8.430">
    <property type="entry name" value="Helical domain of apoptotic protease-activating factors"/>
    <property type="match status" value="1"/>
</dbReference>
<comment type="similarity">
    <text evidence="1">Belongs to the disease resistance NB-LRR family.</text>
</comment>
<dbReference type="GO" id="GO:0006952">
    <property type="term" value="P:defense response"/>
    <property type="evidence" value="ECO:0007669"/>
    <property type="project" value="UniProtKB-KW"/>
</dbReference>
<dbReference type="SUPFAM" id="SSF52058">
    <property type="entry name" value="L domain-like"/>
    <property type="match status" value="1"/>
</dbReference>
<keyword evidence="2" id="KW-0433">Leucine-rich repeat</keyword>
<dbReference type="InterPro" id="IPR055414">
    <property type="entry name" value="LRR_R13L4/SHOC2-like"/>
</dbReference>
<evidence type="ECO:0000256" key="1">
    <source>
        <dbReference type="ARBA" id="ARBA00008894"/>
    </source>
</evidence>
<gene>
    <name evidence="10" type="ORF">SORBI_3008G067700</name>
</gene>
<dbReference type="SUPFAM" id="SSF52540">
    <property type="entry name" value="P-loop containing nucleoside triphosphate hydrolases"/>
    <property type="match status" value="1"/>
</dbReference>
<dbReference type="InterPro" id="IPR002182">
    <property type="entry name" value="NB-ARC"/>
</dbReference>
<dbReference type="Proteomes" id="UP000000768">
    <property type="component" value="Chromosome 8"/>
</dbReference>
<dbReference type="InParanoid" id="A0A1Z5R684"/>
<evidence type="ECO:0000256" key="2">
    <source>
        <dbReference type="ARBA" id="ARBA00022614"/>
    </source>
</evidence>
<dbReference type="PRINTS" id="PR00364">
    <property type="entry name" value="DISEASERSIST"/>
</dbReference>
<evidence type="ECO:0000256" key="5">
    <source>
        <dbReference type="ARBA" id="ARBA00022821"/>
    </source>
</evidence>